<dbReference type="SUPFAM" id="SSF53474">
    <property type="entry name" value="alpha/beta-Hydrolases"/>
    <property type="match status" value="1"/>
</dbReference>
<evidence type="ECO:0000256" key="2">
    <source>
        <dbReference type="ARBA" id="ARBA00008300"/>
    </source>
</evidence>
<comment type="similarity">
    <text evidence="2">Belongs to the AB hydrolase superfamily. LDAH family.</text>
</comment>
<gene>
    <name evidence="9" type="ORF">KUTeg_000742</name>
</gene>
<dbReference type="PANTHER" id="PTHR13390:SF0">
    <property type="entry name" value="LIPID DROPLET-ASSOCIATED HYDROLASE"/>
    <property type="match status" value="1"/>
</dbReference>
<protein>
    <recommendedName>
        <fullName evidence="3">Lipid droplet-associated hydrolase</fullName>
        <ecNumber evidence="7">3.1.1.13</ecNumber>
    </recommendedName>
    <alternativeName>
        <fullName evidence="6">Lipid droplet-associated serine hydrolase</fullName>
    </alternativeName>
</protein>
<dbReference type="Gene3D" id="3.40.50.1820">
    <property type="entry name" value="alpha/beta hydrolase"/>
    <property type="match status" value="1"/>
</dbReference>
<dbReference type="InterPro" id="IPR029058">
    <property type="entry name" value="AB_hydrolase_fold"/>
</dbReference>
<evidence type="ECO:0000256" key="6">
    <source>
        <dbReference type="ARBA" id="ARBA00031924"/>
    </source>
</evidence>
<keyword evidence="5" id="KW-0378">Hydrolase</keyword>
<name>A0ABQ9G1J6_TEGGR</name>
<keyword evidence="10" id="KW-1185">Reference proteome</keyword>
<evidence type="ECO:0000256" key="1">
    <source>
        <dbReference type="ARBA" id="ARBA00004502"/>
    </source>
</evidence>
<organism evidence="9 10">
    <name type="scientific">Tegillarca granosa</name>
    <name type="common">Malaysian cockle</name>
    <name type="synonym">Anadara granosa</name>
    <dbReference type="NCBI Taxonomy" id="220873"/>
    <lineage>
        <taxon>Eukaryota</taxon>
        <taxon>Metazoa</taxon>
        <taxon>Spiralia</taxon>
        <taxon>Lophotrochozoa</taxon>
        <taxon>Mollusca</taxon>
        <taxon>Bivalvia</taxon>
        <taxon>Autobranchia</taxon>
        <taxon>Pteriomorphia</taxon>
        <taxon>Arcoida</taxon>
        <taxon>Arcoidea</taxon>
        <taxon>Arcidae</taxon>
        <taxon>Tegillarca</taxon>
    </lineage>
</organism>
<dbReference type="Pfam" id="PF10230">
    <property type="entry name" value="LIDHydrolase"/>
    <property type="match status" value="1"/>
</dbReference>
<reference evidence="9 10" key="1">
    <citation type="submission" date="2022-12" db="EMBL/GenBank/DDBJ databases">
        <title>Chromosome-level genome of Tegillarca granosa.</title>
        <authorList>
            <person name="Kim J."/>
        </authorList>
    </citation>
    <scope>NUCLEOTIDE SEQUENCE [LARGE SCALE GENOMIC DNA]</scope>
    <source>
        <strain evidence="9">Teg-2019</strain>
        <tissue evidence="9">Adductor muscle</tissue>
    </source>
</reference>
<comment type="catalytic activity">
    <reaction evidence="8">
        <text>a cholesterol ester + H2O = cholesterol + a fatty acid + H(+)</text>
        <dbReference type="Rhea" id="RHEA:36403"/>
        <dbReference type="ChEBI" id="CHEBI:15377"/>
        <dbReference type="ChEBI" id="CHEBI:15378"/>
        <dbReference type="ChEBI" id="CHEBI:16113"/>
        <dbReference type="ChEBI" id="CHEBI:17002"/>
        <dbReference type="ChEBI" id="CHEBI:28868"/>
        <dbReference type="EC" id="3.1.1.13"/>
    </reaction>
    <physiologicalReaction direction="left-to-right" evidence="8">
        <dbReference type="Rhea" id="RHEA:36404"/>
    </physiologicalReaction>
</comment>
<sequence length="311" mass="36416">MPSLQLSDNSTIKSFPPVIRQLNNNAYPPVQISMEEETEKHSEFVQIDGVTTHLYKITGWTIPVWTLGHAGHVSVPDVPDKLAEEKASYTTCTLDGQIKHKLTFINKFVPKDVKLIFIGHSIGCYMILKLLDELDSHHVLRCFMLFPTIERMAESPKGEIATPMLRYLRWLGILVIHFLSYLSPHVQYRMILWYFKNRKVPNCIYNACMSLFDPFCVGNVMYMANQEMQVVKELDEDLVHKHLSKISFYYGQSDHWCPQEYYYDMRMKFPHGDFKLCDKGHEHAYVIESSEEMAHTVWSKFIPVFDFRNFE</sequence>
<evidence type="ECO:0000313" key="10">
    <source>
        <dbReference type="Proteomes" id="UP001217089"/>
    </source>
</evidence>
<keyword evidence="4" id="KW-0551">Lipid droplet</keyword>
<dbReference type="InterPro" id="IPR019363">
    <property type="entry name" value="LDAH"/>
</dbReference>
<proteinExistence type="inferred from homology"/>
<accession>A0ABQ9G1J6</accession>
<evidence type="ECO:0000256" key="8">
    <source>
        <dbReference type="ARBA" id="ARBA00049527"/>
    </source>
</evidence>
<dbReference type="EC" id="3.1.1.13" evidence="7"/>
<evidence type="ECO:0000313" key="9">
    <source>
        <dbReference type="EMBL" id="KAJ8322271.1"/>
    </source>
</evidence>
<evidence type="ECO:0000256" key="5">
    <source>
        <dbReference type="ARBA" id="ARBA00022801"/>
    </source>
</evidence>
<comment type="caution">
    <text evidence="9">The sequence shown here is derived from an EMBL/GenBank/DDBJ whole genome shotgun (WGS) entry which is preliminary data.</text>
</comment>
<dbReference type="PANTHER" id="PTHR13390">
    <property type="entry name" value="LIPASE"/>
    <property type="match status" value="1"/>
</dbReference>
<evidence type="ECO:0000256" key="7">
    <source>
        <dbReference type="ARBA" id="ARBA00039150"/>
    </source>
</evidence>
<dbReference type="Proteomes" id="UP001217089">
    <property type="component" value="Unassembled WGS sequence"/>
</dbReference>
<evidence type="ECO:0000256" key="3">
    <source>
        <dbReference type="ARBA" id="ARBA00019242"/>
    </source>
</evidence>
<evidence type="ECO:0000256" key="4">
    <source>
        <dbReference type="ARBA" id="ARBA00022677"/>
    </source>
</evidence>
<comment type="subcellular location">
    <subcellularLocation>
        <location evidence="1">Lipid droplet</location>
    </subcellularLocation>
</comment>
<dbReference type="EMBL" id="JARBDR010000018">
    <property type="protein sequence ID" value="KAJ8322271.1"/>
    <property type="molecule type" value="Genomic_DNA"/>
</dbReference>